<comment type="caution">
    <text evidence="3">The sequence shown here is derived from an EMBL/GenBank/DDBJ whole genome shotgun (WGS) entry which is preliminary data.</text>
</comment>
<evidence type="ECO:0000313" key="4">
    <source>
        <dbReference type="Proteomes" id="UP001396334"/>
    </source>
</evidence>
<keyword evidence="1" id="KW-0812">Transmembrane</keyword>
<keyword evidence="2" id="KW-0732">Signal</keyword>
<name>A0ABR1ZYQ0_9ROSI</name>
<reference evidence="3 4" key="1">
    <citation type="journal article" date="2024" name="G3 (Bethesda)">
        <title>Genome assembly of Hibiscus sabdariffa L. provides insights into metabolisms of medicinal natural products.</title>
        <authorList>
            <person name="Kim T."/>
        </authorList>
    </citation>
    <scope>NUCLEOTIDE SEQUENCE [LARGE SCALE GENOMIC DNA]</scope>
    <source>
        <strain evidence="3">TK-2024</strain>
        <tissue evidence="3">Old leaves</tissue>
    </source>
</reference>
<keyword evidence="4" id="KW-1185">Reference proteome</keyword>
<feature type="transmembrane region" description="Helical" evidence="1">
    <location>
        <begin position="65"/>
        <end position="88"/>
    </location>
</feature>
<evidence type="ECO:0000313" key="3">
    <source>
        <dbReference type="EMBL" id="KAK8485582.1"/>
    </source>
</evidence>
<keyword evidence="1" id="KW-0472">Membrane</keyword>
<keyword evidence="1" id="KW-1133">Transmembrane helix</keyword>
<dbReference type="Proteomes" id="UP001396334">
    <property type="component" value="Unassembled WGS sequence"/>
</dbReference>
<gene>
    <name evidence="3" type="ORF">V6N11_066703</name>
</gene>
<evidence type="ECO:0000256" key="2">
    <source>
        <dbReference type="SAM" id="SignalP"/>
    </source>
</evidence>
<evidence type="ECO:0000256" key="1">
    <source>
        <dbReference type="SAM" id="Phobius"/>
    </source>
</evidence>
<accession>A0ABR1ZYQ0</accession>
<sequence>MWFLLWLAWCWFVTPSQSVDARCGQLRFRCHVLPGSAGVPTPLAALLVDFGDAGFRCRFPCDALWLFRSHALLISVGVSILLAALLLTDFGRRLLILSFANLLRPLAEILSRFLLPLCLCFGGLLHPLPCLAPGLGMVCFLGRFGLAPSWCTVVRAALARSLGLWRLPHPGVHCQGGSLGNLMRTRPPGCVFLLLVPPLLSPSVLGDSRSQGCATKAPCAVCLCAAKAPRAGSVCTVLGGSRNLGCTAKAHRAVYGPYAASAPCAGLCAPLALAGDLRPICGLRLP</sequence>
<organism evidence="3 4">
    <name type="scientific">Hibiscus sabdariffa</name>
    <name type="common">roselle</name>
    <dbReference type="NCBI Taxonomy" id="183260"/>
    <lineage>
        <taxon>Eukaryota</taxon>
        <taxon>Viridiplantae</taxon>
        <taxon>Streptophyta</taxon>
        <taxon>Embryophyta</taxon>
        <taxon>Tracheophyta</taxon>
        <taxon>Spermatophyta</taxon>
        <taxon>Magnoliopsida</taxon>
        <taxon>eudicotyledons</taxon>
        <taxon>Gunneridae</taxon>
        <taxon>Pentapetalae</taxon>
        <taxon>rosids</taxon>
        <taxon>malvids</taxon>
        <taxon>Malvales</taxon>
        <taxon>Malvaceae</taxon>
        <taxon>Malvoideae</taxon>
        <taxon>Hibiscus</taxon>
    </lineage>
</organism>
<feature type="signal peptide" evidence="2">
    <location>
        <begin position="1"/>
        <end position="18"/>
    </location>
</feature>
<dbReference type="EMBL" id="JBBPBN010000493">
    <property type="protein sequence ID" value="KAK8485582.1"/>
    <property type="molecule type" value="Genomic_DNA"/>
</dbReference>
<protein>
    <submittedName>
        <fullName evidence="3">Uncharacterized protein</fullName>
    </submittedName>
</protein>
<feature type="chain" id="PRO_5046027064" evidence="2">
    <location>
        <begin position="19"/>
        <end position="286"/>
    </location>
</feature>
<proteinExistence type="predicted"/>